<dbReference type="Proteomes" id="UP001595387">
    <property type="component" value="Unassembled WGS sequence"/>
</dbReference>
<feature type="domain" description="DDH" evidence="1">
    <location>
        <begin position="16"/>
        <end position="154"/>
    </location>
</feature>
<dbReference type="Pfam" id="PF02272">
    <property type="entry name" value="DHHA1"/>
    <property type="match status" value="1"/>
</dbReference>
<dbReference type="Gene3D" id="3.90.1640.10">
    <property type="entry name" value="inorganic pyrophosphatase (n-terminal core)"/>
    <property type="match status" value="1"/>
</dbReference>
<dbReference type="EC" id="3.1.3.7" evidence="3"/>
<feature type="domain" description="DHHA1" evidence="2">
    <location>
        <begin position="228"/>
        <end position="311"/>
    </location>
</feature>
<protein>
    <submittedName>
        <fullName evidence="3">Bifunctional oligoribonuclease/PAP phosphatase NrnA</fullName>
        <ecNumber evidence="3">3.1.3.7</ecNumber>
    </submittedName>
</protein>
<dbReference type="InterPro" id="IPR003156">
    <property type="entry name" value="DHHA1_dom"/>
</dbReference>
<accession>A0ABV7A6W8</accession>
<evidence type="ECO:0000313" key="4">
    <source>
        <dbReference type="Proteomes" id="UP001595387"/>
    </source>
</evidence>
<dbReference type="EMBL" id="JBHRRZ010000015">
    <property type="protein sequence ID" value="MFC2948645.1"/>
    <property type="molecule type" value="Genomic_DNA"/>
</dbReference>
<comment type="caution">
    <text evidence="3">The sequence shown here is derived from an EMBL/GenBank/DDBJ whole genome shotgun (WGS) entry which is preliminary data.</text>
</comment>
<evidence type="ECO:0000259" key="1">
    <source>
        <dbReference type="Pfam" id="PF01368"/>
    </source>
</evidence>
<dbReference type="InterPro" id="IPR001667">
    <property type="entry name" value="DDH_dom"/>
</dbReference>
<reference evidence="4" key="1">
    <citation type="journal article" date="2019" name="Int. J. Syst. Evol. Microbiol.">
        <title>The Global Catalogue of Microorganisms (GCM) 10K type strain sequencing project: providing services to taxonomists for standard genome sequencing and annotation.</title>
        <authorList>
            <consortium name="The Broad Institute Genomics Platform"/>
            <consortium name="The Broad Institute Genome Sequencing Center for Infectious Disease"/>
            <person name="Wu L."/>
            <person name="Ma J."/>
        </authorList>
    </citation>
    <scope>NUCLEOTIDE SEQUENCE [LARGE SCALE GENOMIC DNA]</scope>
    <source>
        <strain evidence="4">KCTC 13193</strain>
    </source>
</reference>
<evidence type="ECO:0000259" key="2">
    <source>
        <dbReference type="Pfam" id="PF02272"/>
    </source>
</evidence>
<name>A0ABV7A6W8_9BACI</name>
<dbReference type="InterPro" id="IPR038763">
    <property type="entry name" value="DHH_sf"/>
</dbReference>
<dbReference type="SUPFAM" id="SSF64182">
    <property type="entry name" value="DHH phosphoesterases"/>
    <property type="match status" value="1"/>
</dbReference>
<dbReference type="RefSeq" id="WP_390305856.1">
    <property type="nucleotide sequence ID" value="NZ_JBHRRZ010000015.1"/>
</dbReference>
<dbReference type="PANTHER" id="PTHR47618:SF1">
    <property type="entry name" value="BIFUNCTIONAL OLIGORIBONUCLEASE AND PAP PHOSPHATASE NRNA"/>
    <property type="match status" value="1"/>
</dbReference>
<dbReference type="Gene3D" id="3.10.310.30">
    <property type="match status" value="1"/>
</dbReference>
<dbReference type="PANTHER" id="PTHR47618">
    <property type="entry name" value="BIFUNCTIONAL OLIGORIBONUCLEASE AND PAP PHOSPHATASE NRNA"/>
    <property type="match status" value="1"/>
</dbReference>
<keyword evidence="3" id="KW-0378">Hydrolase</keyword>
<proteinExistence type="predicted"/>
<gene>
    <name evidence="3" type="ORF">ACFODW_09865</name>
</gene>
<organism evidence="3 4">
    <name type="scientific">Virgibacillus sediminis</name>
    <dbReference type="NCBI Taxonomy" id="202260"/>
    <lineage>
        <taxon>Bacteria</taxon>
        <taxon>Bacillati</taxon>
        <taxon>Bacillota</taxon>
        <taxon>Bacilli</taxon>
        <taxon>Bacillales</taxon>
        <taxon>Bacillaceae</taxon>
        <taxon>Virgibacillus</taxon>
    </lineage>
</organism>
<dbReference type="InterPro" id="IPR051319">
    <property type="entry name" value="Oligoribo/pAp-PDE_c-di-AMP_PDE"/>
</dbReference>
<evidence type="ECO:0000313" key="3">
    <source>
        <dbReference type="EMBL" id="MFC2948645.1"/>
    </source>
</evidence>
<dbReference type="Pfam" id="PF01368">
    <property type="entry name" value="DHH"/>
    <property type="match status" value="1"/>
</dbReference>
<keyword evidence="4" id="KW-1185">Reference proteome</keyword>
<sequence length="316" mass="35966">MTIRQIIDNITDFDTIIIHRHIRPDPDALGSQGGLKELIKATFPEKRVFAVGEEDPSLKFLVEMDDIPDHLYEHALVIACDTANYPRIDDQRFNLGRKLLKIDHHPNLDNYGDINWVNTEASSTSEMVYELYLQGREYGWKLNDRAARLLYAGIVGDTGRFLFPNATERTFSYAGDLVNYSFNRAEIYDGLYSMEEKLMRLKGYILQNSKLTPEGTCIVQLNKDLLKKYNITASETSRLVGVPGDLKGIRAWVFFIEENDHIRVRLRSKGPIINEIAAKYNGGGHPMASGATVYSWEEADHLAEDLKQACEAFNKK</sequence>
<dbReference type="GO" id="GO:0008441">
    <property type="term" value="F:3'(2'),5'-bisphosphate nucleotidase activity"/>
    <property type="evidence" value="ECO:0007669"/>
    <property type="project" value="UniProtKB-EC"/>
</dbReference>